<dbReference type="InterPro" id="IPR014017">
    <property type="entry name" value="DNA_helicase_UvrD-like_C"/>
</dbReference>
<dbReference type="SUPFAM" id="SSF52540">
    <property type="entry name" value="P-loop containing nucleoside triphosphate hydrolases"/>
    <property type="match status" value="1"/>
</dbReference>
<evidence type="ECO:0000256" key="7">
    <source>
        <dbReference type="ARBA" id="ARBA00022840"/>
    </source>
</evidence>
<dbReference type="STRING" id="1121925.SAMN02746011_01171"/>
<protein>
    <recommendedName>
        <fullName evidence="13">ATP-dependent helicase/nuclease subunit A</fullName>
        <ecNumber evidence="13">3.1.-.-</ecNumber>
        <ecNumber evidence="13">5.6.2.4</ecNumber>
    </recommendedName>
    <alternativeName>
        <fullName evidence="13">ATP-dependent helicase/nuclease AddA</fullName>
    </alternativeName>
    <alternativeName>
        <fullName evidence="13">DNA 3'-5' helicase AddA</fullName>
    </alternativeName>
</protein>
<name>A0A1T4LRB9_9LACT</name>
<dbReference type="EC" id="5.6.2.4" evidence="13"/>
<dbReference type="InterPro" id="IPR000212">
    <property type="entry name" value="DNA_helicase_UvrD/REP"/>
</dbReference>
<dbReference type="HAMAP" id="MF_01451">
    <property type="entry name" value="AddA"/>
    <property type="match status" value="1"/>
</dbReference>
<dbReference type="GO" id="GO:0005829">
    <property type="term" value="C:cytosol"/>
    <property type="evidence" value="ECO:0007669"/>
    <property type="project" value="TreeGrafter"/>
</dbReference>
<sequence length="1327" mass="153571">MLIEPKPKDAQYNDEQWQAIQQTGSNLLVAASAGSGKTTVLIERILTHIRKEFAQIDELLVVTFTEAAAKEMKERMETKLKAVIYQPEYQDKQALFLEQITKLPAAHIRTLHSFCLQVIQQFFYLIDFNPSFTLLVDETQKALIFQDVWEVLVADIIEGKVSGLDANDLQELLSRYANPRSDQDLFDLVLNLHLFSSSHPEPEIYLQNLSQYSRDFNQFSQTTLYKQQLAPNLQSNLQSAYQLLLKAENLLAGASDEIAQKYGDFLATEREMIGQLLDNLYQDQLANFANMLAGVEFKRWPSKPRKTEEGDLIDAMKEARDQAKILITKNVQPVFPLAYPELEKVEAQLAPIIDKLSQLTLHFKQAVAQHKAKLNIIDYNDLEHLTLNILAPYNQQTGRREASIAATYYQNLFKEVMVDEYQDINEIQATILSWLSHEQRPDLTGNLFMVGDVKQSIYGFRMAEPSLFMKKYRQYQAHEDGELIVLDKNYRSRDEVLQFTNYVFERIMDEQFGEMNYGEQESLKTGNLTFEPVSPSPRFNIQLLLHEKAEDGDEEATTSFNEEATDTDELADELAFDSSIEAQAHLIAQDIRQKVLSKWQVYDKKAKGMRPVEYRDFVILSSTKKPFLEIQRAFQQYEIPINAQKIDTYFQRQEIQLMIALLKIIDNPRQDLPLVAILRSYFVGLSDEALSKIRIHHPSGTYYEAVLDYMTQVDDALADRLRQFNQQLIHWQTLASEKRLVELIWQIYQETYFLDYVAGLTNGAQRQANLHAFYQQAAIFEKSNFKGVFGFIRYIEELTEHNQDIAEPVLLGDNEDYVRMMTVHGSKGLEFPIVYLMNIEKQFNMQDINHKRYVLSKNSGMGTDLYDFTTMLKYPSMVNKAIKIEKTMQAKAEEMRKLYVALTRCEQQLILVGTIDSQDKWQERNEKTRELTDKQDKLVVLQERQAANSWLEWIRQALAVPDTLAEKVTDFDIAQVDVIFKNQAEIFQTQGELIQQRQFITEESWLDFTLKAIEEVSMDEPLSSLAQTMAALANPVYPYQLASHTSSYQSVSELKRLYEEPAHDQLSHFIDRTKPVNTATDHQLKLREGQLSATNNQLAASSATDVTEQAGIQSIRYTQDTFEPPQFMKPKTMTYAEIGSLTHFVMQHLAFEQYQGEAIESWLASEISRLVSEEYLTQEEAALIKVETLVWFLKDPYGQQLFKHHQTLQREQAFSYLLPAKWLFKAQLTEETMPQLADDQLLVHGIIDTFYETDDGLVILDYKTDRYRQYGNIPRSEQIELIADKYKFQLSLYAQALSQAKAKPVNDVCVVLLDFNVVYRYDELYTF</sequence>
<dbReference type="PROSITE" id="PS51217">
    <property type="entry name" value="UVRD_HELICASE_CTER"/>
    <property type="match status" value="1"/>
</dbReference>
<evidence type="ECO:0000256" key="6">
    <source>
        <dbReference type="ARBA" id="ARBA00022839"/>
    </source>
</evidence>
<evidence type="ECO:0000256" key="1">
    <source>
        <dbReference type="ARBA" id="ARBA00022722"/>
    </source>
</evidence>
<dbReference type="InterPro" id="IPR038726">
    <property type="entry name" value="PDDEXK_AddAB-type"/>
</dbReference>
<dbReference type="Gene3D" id="3.90.320.10">
    <property type="match status" value="1"/>
</dbReference>
<evidence type="ECO:0000259" key="15">
    <source>
        <dbReference type="PROSITE" id="PS51198"/>
    </source>
</evidence>
<dbReference type="GO" id="GO:0008408">
    <property type="term" value="F:3'-5' exonuclease activity"/>
    <property type="evidence" value="ECO:0007669"/>
    <property type="project" value="UniProtKB-UniRule"/>
</dbReference>
<keyword evidence="6 13" id="KW-0269">Exonuclease</keyword>
<dbReference type="RefSeq" id="WP_078755920.1">
    <property type="nucleotide sequence ID" value="NZ_FUWO01000009.1"/>
</dbReference>
<accession>A0A1T4LRB9</accession>
<evidence type="ECO:0000256" key="9">
    <source>
        <dbReference type="ARBA" id="ARBA00023204"/>
    </source>
</evidence>
<comment type="catalytic activity">
    <reaction evidence="12 13">
        <text>ATP + H2O = ADP + phosphate + H(+)</text>
        <dbReference type="Rhea" id="RHEA:13065"/>
        <dbReference type="ChEBI" id="CHEBI:15377"/>
        <dbReference type="ChEBI" id="CHEBI:15378"/>
        <dbReference type="ChEBI" id="CHEBI:30616"/>
        <dbReference type="ChEBI" id="CHEBI:43474"/>
        <dbReference type="ChEBI" id="CHEBI:456216"/>
        <dbReference type="EC" id="5.6.2.4"/>
    </reaction>
</comment>
<keyword evidence="2 13" id="KW-0547">Nucleotide-binding</keyword>
<dbReference type="PANTHER" id="PTHR11070:SF48">
    <property type="entry name" value="ATP-DEPENDENT HELICASE_NUCLEASE SUBUNIT A"/>
    <property type="match status" value="1"/>
</dbReference>
<evidence type="ECO:0000256" key="14">
    <source>
        <dbReference type="PROSITE-ProRule" id="PRU00560"/>
    </source>
</evidence>
<dbReference type="GO" id="GO:0016887">
    <property type="term" value="F:ATP hydrolysis activity"/>
    <property type="evidence" value="ECO:0007669"/>
    <property type="project" value="RHEA"/>
</dbReference>
<dbReference type="OrthoDB" id="9810135at2"/>
<reference evidence="18" key="1">
    <citation type="submission" date="2017-02" db="EMBL/GenBank/DDBJ databases">
        <authorList>
            <person name="Varghese N."/>
            <person name="Submissions S."/>
        </authorList>
    </citation>
    <scope>NUCLEOTIDE SEQUENCE [LARGE SCALE GENOMIC DNA]</scope>
    <source>
        <strain evidence="18">DSM 15739</strain>
    </source>
</reference>
<dbReference type="Pfam" id="PF12705">
    <property type="entry name" value="PDDEXK_1"/>
    <property type="match status" value="1"/>
</dbReference>
<dbReference type="PANTHER" id="PTHR11070">
    <property type="entry name" value="UVRD / RECB / PCRA DNA HELICASE FAMILY MEMBER"/>
    <property type="match status" value="1"/>
</dbReference>
<feature type="domain" description="UvrD-like helicase ATP-binding" evidence="15">
    <location>
        <begin position="10"/>
        <end position="493"/>
    </location>
</feature>
<dbReference type="GO" id="GO:0043138">
    <property type="term" value="F:3'-5' DNA helicase activity"/>
    <property type="evidence" value="ECO:0007669"/>
    <property type="project" value="UniProtKB-UniRule"/>
</dbReference>
<evidence type="ECO:0000256" key="2">
    <source>
        <dbReference type="ARBA" id="ARBA00022741"/>
    </source>
</evidence>
<evidence type="ECO:0000256" key="13">
    <source>
        <dbReference type="HAMAP-Rule" id="MF_01451"/>
    </source>
</evidence>
<dbReference type="InterPro" id="IPR011604">
    <property type="entry name" value="PDDEXK-like_dom_sf"/>
</dbReference>
<comment type="function">
    <text evidence="13">The heterodimer acts as both an ATP-dependent DNA helicase and an ATP-dependent, dual-direction single-stranded exonuclease. Recognizes the chi site generating a DNA molecule suitable for the initiation of homologous recombination. The AddA nuclease domain is required for chi fragment generation; this subunit has the helicase and 3' -&gt; 5' nuclease activities.</text>
</comment>
<evidence type="ECO:0000256" key="4">
    <source>
        <dbReference type="ARBA" id="ARBA00022801"/>
    </source>
</evidence>
<comment type="cofactor">
    <cofactor evidence="13">
        <name>Mg(2+)</name>
        <dbReference type="ChEBI" id="CHEBI:18420"/>
    </cofactor>
</comment>
<dbReference type="InterPro" id="IPR011335">
    <property type="entry name" value="Restrct_endonuc-II-like"/>
</dbReference>
<keyword evidence="7 13" id="KW-0067">ATP-binding</keyword>
<dbReference type="SUPFAM" id="SSF52980">
    <property type="entry name" value="Restriction endonuclease-like"/>
    <property type="match status" value="1"/>
</dbReference>
<evidence type="ECO:0000313" key="18">
    <source>
        <dbReference type="Proteomes" id="UP000189941"/>
    </source>
</evidence>
<dbReference type="GO" id="GO:0005524">
    <property type="term" value="F:ATP binding"/>
    <property type="evidence" value="ECO:0007669"/>
    <property type="project" value="UniProtKB-UniRule"/>
</dbReference>
<dbReference type="PROSITE" id="PS51198">
    <property type="entry name" value="UVRD_HELICASE_ATP_BIND"/>
    <property type="match status" value="1"/>
</dbReference>
<evidence type="ECO:0000256" key="3">
    <source>
        <dbReference type="ARBA" id="ARBA00022763"/>
    </source>
</evidence>
<dbReference type="GO" id="GO:0000724">
    <property type="term" value="P:double-strand break repair via homologous recombination"/>
    <property type="evidence" value="ECO:0007669"/>
    <property type="project" value="UniProtKB-UniRule"/>
</dbReference>
<keyword evidence="3 13" id="KW-0227">DNA damage</keyword>
<feature type="domain" description="UvrD-like helicase C-terminal" evidence="16">
    <location>
        <begin position="534"/>
        <end position="828"/>
    </location>
</feature>
<dbReference type="InterPro" id="IPR027417">
    <property type="entry name" value="P-loop_NTPase"/>
</dbReference>
<comment type="similarity">
    <text evidence="13">Belongs to the helicase family. AddA subfamily.</text>
</comment>
<dbReference type="Proteomes" id="UP000189941">
    <property type="component" value="Unassembled WGS sequence"/>
</dbReference>
<gene>
    <name evidence="13" type="primary">addA</name>
    <name evidence="17" type="ORF">SAMN02746011_01171</name>
</gene>
<dbReference type="Gene3D" id="1.10.486.10">
    <property type="entry name" value="PCRA, domain 4"/>
    <property type="match status" value="1"/>
</dbReference>
<keyword evidence="10 13" id="KW-0413">Isomerase</keyword>
<dbReference type="InterPro" id="IPR014152">
    <property type="entry name" value="AddA"/>
</dbReference>
<dbReference type="Pfam" id="PF13361">
    <property type="entry name" value="UvrD_C"/>
    <property type="match status" value="1"/>
</dbReference>
<keyword evidence="5 13" id="KW-0347">Helicase</keyword>
<organism evidence="17 18">
    <name type="scientific">Globicatella sulfidifaciens DSM 15739</name>
    <dbReference type="NCBI Taxonomy" id="1121925"/>
    <lineage>
        <taxon>Bacteria</taxon>
        <taxon>Bacillati</taxon>
        <taxon>Bacillota</taxon>
        <taxon>Bacilli</taxon>
        <taxon>Lactobacillales</taxon>
        <taxon>Aerococcaceae</taxon>
        <taxon>Globicatella</taxon>
    </lineage>
</organism>
<keyword evidence="18" id="KW-1185">Reference proteome</keyword>
<proteinExistence type="inferred from homology"/>
<dbReference type="InterPro" id="IPR014016">
    <property type="entry name" value="UvrD-like_ATP-bd"/>
</dbReference>
<comment type="catalytic activity">
    <reaction evidence="11 13">
        <text>Couples ATP hydrolysis with the unwinding of duplex DNA by translocating in the 3'-5' direction.</text>
        <dbReference type="EC" id="5.6.2.4"/>
    </reaction>
</comment>
<dbReference type="EMBL" id="FUWO01000009">
    <property type="protein sequence ID" value="SJZ57235.1"/>
    <property type="molecule type" value="Genomic_DNA"/>
</dbReference>
<keyword evidence="1 13" id="KW-0540">Nuclease</keyword>
<evidence type="ECO:0000256" key="11">
    <source>
        <dbReference type="ARBA" id="ARBA00034617"/>
    </source>
</evidence>
<evidence type="ECO:0000256" key="10">
    <source>
        <dbReference type="ARBA" id="ARBA00023235"/>
    </source>
</evidence>
<dbReference type="GO" id="GO:0033202">
    <property type="term" value="C:DNA helicase complex"/>
    <property type="evidence" value="ECO:0007669"/>
    <property type="project" value="TreeGrafter"/>
</dbReference>
<evidence type="ECO:0000256" key="8">
    <source>
        <dbReference type="ARBA" id="ARBA00023125"/>
    </source>
</evidence>
<evidence type="ECO:0000256" key="12">
    <source>
        <dbReference type="ARBA" id="ARBA00048988"/>
    </source>
</evidence>
<keyword evidence="4 13" id="KW-0378">Hydrolase</keyword>
<evidence type="ECO:0000256" key="5">
    <source>
        <dbReference type="ARBA" id="ARBA00022806"/>
    </source>
</evidence>
<keyword evidence="9 13" id="KW-0234">DNA repair</keyword>
<evidence type="ECO:0000313" key="17">
    <source>
        <dbReference type="EMBL" id="SJZ57235.1"/>
    </source>
</evidence>
<feature type="binding site" evidence="14">
    <location>
        <begin position="31"/>
        <end position="38"/>
    </location>
    <ligand>
        <name>ATP</name>
        <dbReference type="ChEBI" id="CHEBI:30616"/>
    </ligand>
</feature>
<dbReference type="GO" id="GO:0003690">
    <property type="term" value="F:double-stranded DNA binding"/>
    <property type="evidence" value="ECO:0007669"/>
    <property type="project" value="UniProtKB-UniRule"/>
</dbReference>
<comment type="subunit">
    <text evidence="13">Heterodimer of AddA and AddB/RexB.</text>
</comment>
<dbReference type="NCBIfam" id="TIGR02785">
    <property type="entry name" value="addA_Gpos"/>
    <property type="match status" value="1"/>
</dbReference>
<dbReference type="CDD" id="cd17932">
    <property type="entry name" value="DEXQc_UvrD"/>
    <property type="match status" value="1"/>
</dbReference>
<dbReference type="EC" id="3.1.-.-" evidence="13"/>
<evidence type="ECO:0000259" key="16">
    <source>
        <dbReference type="PROSITE" id="PS51217"/>
    </source>
</evidence>
<keyword evidence="8 13" id="KW-0238">DNA-binding</keyword>
<dbReference type="Pfam" id="PF00580">
    <property type="entry name" value="UvrD-helicase"/>
    <property type="match status" value="1"/>
</dbReference>
<dbReference type="Gene3D" id="3.40.50.300">
    <property type="entry name" value="P-loop containing nucleotide triphosphate hydrolases"/>
    <property type="match status" value="4"/>
</dbReference>